<sequence length="238" mass="25257">MAYTLAALWAVRHGESTANVAYAEAERTGSTVPLPGRGADVPLSELGRAQAGALGRWLAGIAAGDGAEGRSQGPDLVVCSPYVRARQTWEVMAGHPGVVPPPLLVDERLRDRESGIFELHPPGARRARAPEEEARRALVGDWFYRPPGGEALTDVVLRVRDFVTELDRAAPGRRVLLIAHDAIAVAVRLVCAGLGATFPAALPPVPNASVSHWESDAGGRLRLARWGDVSHLGVTPGR</sequence>
<name>A0ABU4LHZ8_9ACTN</name>
<proteinExistence type="predicted"/>
<dbReference type="PANTHER" id="PTHR48100:SF1">
    <property type="entry name" value="HISTIDINE PHOSPHATASE FAMILY PROTEIN-RELATED"/>
    <property type="match status" value="1"/>
</dbReference>
<dbReference type="InterPro" id="IPR050275">
    <property type="entry name" value="PGM_Phosphatase"/>
</dbReference>
<dbReference type="CDD" id="cd07067">
    <property type="entry name" value="HP_PGM_like"/>
    <property type="match status" value="1"/>
</dbReference>
<dbReference type="PANTHER" id="PTHR48100">
    <property type="entry name" value="BROAD-SPECIFICITY PHOSPHATASE YOR283W-RELATED"/>
    <property type="match status" value="1"/>
</dbReference>
<organism evidence="1 2">
    <name type="scientific">Streptomyces griseiscabiei</name>
    <dbReference type="NCBI Taxonomy" id="2993540"/>
    <lineage>
        <taxon>Bacteria</taxon>
        <taxon>Bacillati</taxon>
        <taxon>Actinomycetota</taxon>
        <taxon>Actinomycetes</taxon>
        <taxon>Kitasatosporales</taxon>
        <taxon>Streptomycetaceae</taxon>
        <taxon>Streptomyces</taxon>
    </lineage>
</organism>
<dbReference type="Proteomes" id="UP001271723">
    <property type="component" value="Unassembled WGS sequence"/>
</dbReference>
<dbReference type="EMBL" id="JARAVY010000024">
    <property type="protein sequence ID" value="MDX2914895.1"/>
    <property type="molecule type" value="Genomic_DNA"/>
</dbReference>
<accession>A0ABU4LHZ8</accession>
<dbReference type="InterPro" id="IPR029033">
    <property type="entry name" value="His_PPase_superfam"/>
</dbReference>
<dbReference type="Gene3D" id="3.40.50.1240">
    <property type="entry name" value="Phosphoglycerate mutase-like"/>
    <property type="match status" value="1"/>
</dbReference>
<evidence type="ECO:0000313" key="2">
    <source>
        <dbReference type="Proteomes" id="UP001271723"/>
    </source>
</evidence>
<gene>
    <name evidence="1" type="ORF">PV517_40280</name>
</gene>
<protein>
    <submittedName>
        <fullName evidence="1">Histidine phosphatase family protein</fullName>
    </submittedName>
</protein>
<keyword evidence="2" id="KW-1185">Reference proteome</keyword>
<reference evidence="1 2" key="1">
    <citation type="journal article" date="2023" name="Microb. Genom.">
        <title>Mesoterricola silvestris gen. nov., sp. nov., Mesoterricola sediminis sp. nov., Geothrix oryzae sp. nov., Geothrix edaphica sp. nov., Geothrix rubra sp. nov., and Geothrix limicola sp. nov., six novel members of Acidobacteriota isolated from soils.</title>
        <authorList>
            <person name="Weisberg A.J."/>
            <person name="Pearce E."/>
            <person name="Kramer C.G."/>
            <person name="Chang J.H."/>
            <person name="Clarke C.R."/>
        </authorList>
    </citation>
    <scope>NUCLEOTIDE SEQUENCE [LARGE SCALE GENOMIC DNA]</scope>
    <source>
        <strain evidence="1 2">NRRL_B-2795</strain>
    </source>
</reference>
<dbReference type="SUPFAM" id="SSF53254">
    <property type="entry name" value="Phosphoglycerate mutase-like"/>
    <property type="match status" value="1"/>
</dbReference>
<dbReference type="Pfam" id="PF00300">
    <property type="entry name" value="His_Phos_1"/>
    <property type="match status" value="1"/>
</dbReference>
<evidence type="ECO:0000313" key="1">
    <source>
        <dbReference type="EMBL" id="MDX2914895.1"/>
    </source>
</evidence>
<dbReference type="SMART" id="SM00855">
    <property type="entry name" value="PGAM"/>
    <property type="match status" value="1"/>
</dbReference>
<dbReference type="InterPro" id="IPR013078">
    <property type="entry name" value="His_Pase_superF_clade-1"/>
</dbReference>
<comment type="caution">
    <text evidence="1">The sequence shown here is derived from an EMBL/GenBank/DDBJ whole genome shotgun (WGS) entry which is preliminary data.</text>
</comment>